<keyword evidence="1" id="KW-0812">Transmembrane</keyword>
<protein>
    <submittedName>
        <fullName evidence="2">Uncharacterized protein</fullName>
    </submittedName>
</protein>
<keyword evidence="1" id="KW-1133">Transmembrane helix</keyword>
<evidence type="ECO:0000313" key="2">
    <source>
        <dbReference type="EMBL" id="PKW19647.1"/>
    </source>
</evidence>
<accession>A0A2N3Y9N5</accession>
<dbReference type="PANTHER" id="PTHR42305">
    <property type="entry name" value="MEMBRANE PROTEIN RV1733C-RELATED"/>
    <property type="match status" value="1"/>
</dbReference>
<reference evidence="2" key="1">
    <citation type="submission" date="2017-12" db="EMBL/GenBank/DDBJ databases">
        <title>Sequencing the genomes of 1000 Actinobacteria strains.</title>
        <authorList>
            <person name="Klenk H.-P."/>
        </authorList>
    </citation>
    <scope>NUCLEOTIDE SEQUENCE [LARGE SCALE GENOMIC DNA]</scope>
    <source>
        <strain evidence="2">DSM 44228</strain>
    </source>
</reference>
<evidence type="ECO:0000313" key="3">
    <source>
        <dbReference type="Proteomes" id="UP000233786"/>
    </source>
</evidence>
<dbReference type="EMBL" id="PJNB01000001">
    <property type="protein sequence ID" value="PKW19647.1"/>
    <property type="molecule type" value="Genomic_DNA"/>
</dbReference>
<dbReference type="Proteomes" id="UP000233786">
    <property type="component" value="Unassembled WGS sequence"/>
</dbReference>
<proteinExistence type="predicted"/>
<sequence>MGAGRSESDLRRRVRGIFPGANPLRRRTDYFEPVALLVVVLIAVVTAVAAIVIAQSELRDRVGEADREQAAKHQVVATVVAEVGNSGGNAQRPVAVRWGQPPDEHFAVIELPARTPAAGTVPVWLNQQGQLTAPPLTRAEATQAAGLAGAGVLIGSAMFTGVALAGVRLFVTRRRLAAWAAEWEKVGPQWRNHAS</sequence>
<dbReference type="RefSeq" id="WP_010305735.1">
    <property type="nucleotide sequence ID" value="NZ_CP061007.1"/>
</dbReference>
<feature type="transmembrane region" description="Helical" evidence="1">
    <location>
        <begin position="144"/>
        <end position="167"/>
    </location>
</feature>
<evidence type="ECO:0000256" key="1">
    <source>
        <dbReference type="SAM" id="Phobius"/>
    </source>
</evidence>
<keyword evidence="1" id="KW-0472">Membrane</keyword>
<dbReference type="AlphaFoldDB" id="A0A2N3Y9N5"/>
<gene>
    <name evidence="2" type="ORF">A8926_7827</name>
</gene>
<dbReference type="OrthoDB" id="3637369at2"/>
<dbReference type="PANTHER" id="PTHR42305:SF1">
    <property type="entry name" value="MEMBRANE PROTEIN RV1733C-RELATED"/>
    <property type="match status" value="1"/>
</dbReference>
<comment type="caution">
    <text evidence="2">The sequence shown here is derived from an EMBL/GenBank/DDBJ whole genome shotgun (WGS) entry which is preliminary data.</text>
</comment>
<dbReference type="STRING" id="994479.GCA_000194155_00327"/>
<keyword evidence="3" id="KW-1185">Reference proteome</keyword>
<name>A0A2N3Y9N5_SACSN</name>
<feature type="transmembrane region" description="Helical" evidence="1">
    <location>
        <begin position="34"/>
        <end position="54"/>
    </location>
</feature>
<dbReference type="InterPro" id="IPR039708">
    <property type="entry name" value="MT1774/Rv1733c-like"/>
</dbReference>
<organism evidence="2 3">
    <name type="scientific">Saccharopolyspora spinosa</name>
    <dbReference type="NCBI Taxonomy" id="60894"/>
    <lineage>
        <taxon>Bacteria</taxon>
        <taxon>Bacillati</taxon>
        <taxon>Actinomycetota</taxon>
        <taxon>Actinomycetes</taxon>
        <taxon>Pseudonocardiales</taxon>
        <taxon>Pseudonocardiaceae</taxon>
        <taxon>Saccharopolyspora</taxon>
    </lineage>
</organism>